<dbReference type="RefSeq" id="YP_005224571.1">
    <property type="nucleotide sequence ID" value="NC_016845.1"/>
</dbReference>
<evidence type="ECO:0000313" key="2">
    <source>
        <dbReference type="Proteomes" id="UP000007841"/>
    </source>
</evidence>
<sequence length="52" mass="5882">MSILGLREFESVTLSRSSENTESRQVIRVILQVVGTGARPERWPLILEQTTP</sequence>
<dbReference type="EMBL" id="CP003200">
    <property type="protein sequence ID" value="AEW58969.1"/>
    <property type="molecule type" value="Genomic_DNA"/>
</dbReference>
<keyword evidence="2" id="KW-1185">Reference proteome</keyword>
<gene>
    <name evidence="1" type="ordered locus">KPHS_02710</name>
</gene>
<dbReference type="Proteomes" id="UP000007841">
    <property type="component" value="Chromosome"/>
</dbReference>
<dbReference type="RefSeq" id="WP_004219135.1">
    <property type="nucleotide sequence ID" value="NC_016845.1"/>
</dbReference>
<dbReference type="AlphaFoldDB" id="A0A0H3GQ61"/>
<proteinExistence type="predicted"/>
<dbReference type="HOGENOM" id="CLU_3080805_0_0_6"/>
<organism evidence="1 2">
    <name type="scientific">Klebsiella pneumoniae subsp. pneumoniae (strain HS11286)</name>
    <dbReference type="NCBI Taxonomy" id="1125630"/>
    <lineage>
        <taxon>Bacteria</taxon>
        <taxon>Pseudomonadati</taxon>
        <taxon>Pseudomonadota</taxon>
        <taxon>Gammaproteobacteria</taxon>
        <taxon>Enterobacterales</taxon>
        <taxon>Enterobacteriaceae</taxon>
        <taxon>Klebsiella/Raoultella group</taxon>
        <taxon>Klebsiella</taxon>
        <taxon>Klebsiella pneumoniae complex</taxon>
    </lineage>
</organism>
<reference evidence="1 2" key="1">
    <citation type="journal article" date="2012" name="J. Bacteriol.">
        <title>Complete genome sequence of Klebsiella pneumoniae subsp. pneumoniae HS11286, a multidrug-resistant strain isolated from human sputum.</title>
        <authorList>
            <person name="Liu P."/>
            <person name="Li P."/>
            <person name="Jiang X."/>
            <person name="Bi D."/>
            <person name="Xie Y."/>
            <person name="Tai C."/>
            <person name="Deng Z."/>
            <person name="Rajakumar K."/>
            <person name="Ou H.Y."/>
        </authorList>
    </citation>
    <scope>NUCLEOTIDE SEQUENCE [LARGE SCALE GENOMIC DNA]</scope>
    <source>
        <strain evidence="1 2">HS11286</strain>
    </source>
</reference>
<protein>
    <submittedName>
        <fullName evidence="1">Uncharacterized protein</fullName>
    </submittedName>
</protein>
<accession>A0A0H3GQ61</accession>
<dbReference type="GeneID" id="11845258"/>
<dbReference type="STRING" id="1125630.KPHS_02710"/>
<name>A0A0H3GQ61_KLEPH</name>
<evidence type="ECO:0000313" key="1">
    <source>
        <dbReference type="EMBL" id="AEW58969.1"/>
    </source>
</evidence>
<dbReference type="KEGG" id="kpm:KPHS_02710"/>
<dbReference type="PATRIC" id="fig|1125630.4.peg.268"/>